<proteinExistence type="predicted"/>
<dbReference type="AlphaFoldDB" id="A0A1S7LM06"/>
<accession>A0A1S7LM06</accession>
<evidence type="ECO:0000256" key="1">
    <source>
        <dbReference type="SAM" id="SignalP"/>
    </source>
</evidence>
<keyword evidence="1" id="KW-0732">Signal</keyword>
<dbReference type="EMBL" id="LO017727">
    <property type="protein sequence ID" value="CRH07157.1"/>
    <property type="molecule type" value="Genomic_DNA"/>
</dbReference>
<evidence type="ECO:0000313" key="2">
    <source>
        <dbReference type="EMBL" id="CRH07157.1"/>
    </source>
</evidence>
<feature type="signal peptide" evidence="1">
    <location>
        <begin position="1"/>
        <end position="21"/>
    </location>
</feature>
<reference evidence="2" key="1">
    <citation type="submission" date="2015-04" db="EMBL/GenBank/DDBJ databases">
        <authorList>
            <person name="Syromyatnikov M.Y."/>
            <person name="Popov V.N."/>
        </authorList>
    </citation>
    <scope>NUCLEOTIDE SEQUENCE</scope>
    <source>
        <strain evidence="2">MO-1</strain>
    </source>
</reference>
<organism evidence="2">
    <name type="scientific">Magnetococcus massalia (strain MO-1)</name>
    <dbReference type="NCBI Taxonomy" id="451514"/>
    <lineage>
        <taxon>Bacteria</taxon>
        <taxon>Pseudomonadati</taxon>
        <taxon>Pseudomonadota</taxon>
        <taxon>Magnetococcia</taxon>
        <taxon>Magnetococcales</taxon>
        <taxon>Magnetococcaceae</taxon>
        <taxon>Magnetococcus</taxon>
    </lineage>
</organism>
<feature type="chain" id="PRO_5012661653" evidence="1">
    <location>
        <begin position="22"/>
        <end position="120"/>
    </location>
</feature>
<gene>
    <name evidence="2" type="ORF">MAGMO_3011</name>
</gene>
<protein>
    <submittedName>
        <fullName evidence="2">Uncharacterized protein</fullName>
    </submittedName>
</protein>
<sequence>MNSIKMIAVAAALGTSILAQPALSDPSDYCCLAEEWSLGESVAQHPSSERVDTRGWNHDLIADEWKLDEAETQVQKVIHRGWNHDLIADEWKLDSTPVQLPATAGQLTWNHDRIADEWKL</sequence>
<name>A0A1S7LM06_MAGMO</name>